<sequence>MSFLSFRLKTDPEKGYPQTSSYSSLRSRRRQLACISIFGLSFIIFLFLWNTQPQIYWQASPPLASSSTEHETPPSNLSIPQIPEENFEIEPSPLDPLAVLNGPPTEHFRDNLKGSVQYITSWPNAGWTNDVMTFANLVYLGLITERVPVIPPFTPSHVGWDVAPIAFGDVFDLPRMRRLIGKPIIEWRDVKKQDSETLENLGCWGVWESSLAANTEPRGTNVLRHLKLDISYTKTPDWIKYRQDMEHDPHTTFWTLARFAFPETRNRNLVTPRPSPQNQVSLPPDEQMLCYDYLYYVCTQEPFEWDKDWSASWRFVAQHMHWTPSLESLADSYIRRTMGIEGNEPTPPYISIHVRHNDFHFWCGDVPVEDCLAKLPAYVQRVREVQEEILEKKGISVNHVIVTSDEKDDAWWQEVAELGWLRIDHSMTAVEHGEWYPVLIDAVIQSGGLGFVGTDRSTMSVLAWRRVQDWHGGSYRMVRWGRPGADDH</sequence>
<dbReference type="GO" id="GO:0016740">
    <property type="term" value="F:transferase activity"/>
    <property type="evidence" value="ECO:0007669"/>
    <property type="project" value="UniProtKB-KW"/>
</dbReference>
<organism evidence="6 7">
    <name type="scientific">Tetrapyrgos nigripes</name>
    <dbReference type="NCBI Taxonomy" id="182062"/>
    <lineage>
        <taxon>Eukaryota</taxon>
        <taxon>Fungi</taxon>
        <taxon>Dikarya</taxon>
        <taxon>Basidiomycota</taxon>
        <taxon>Agaricomycotina</taxon>
        <taxon>Agaricomycetes</taxon>
        <taxon>Agaricomycetidae</taxon>
        <taxon>Agaricales</taxon>
        <taxon>Marasmiineae</taxon>
        <taxon>Marasmiaceae</taxon>
        <taxon>Tetrapyrgos</taxon>
    </lineage>
</organism>
<evidence type="ECO:0000313" key="6">
    <source>
        <dbReference type="EMBL" id="KAF5368478.1"/>
    </source>
</evidence>
<evidence type="ECO:0000256" key="4">
    <source>
        <dbReference type="SAM" id="MobiDB-lite"/>
    </source>
</evidence>
<keyword evidence="2" id="KW-0294">Fucose metabolism</keyword>
<keyword evidence="3" id="KW-0119">Carbohydrate metabolism</keyword>
<keyword evidence="5" id="KW-0472">Membrane</keyword>
<dbReference type="AlphaFoldDB" id="A0A8H5GNS6"/>
<accession>A0A8H5GNS6</accession>
<dbReference type="Proteomes" id="UP000559256">
    <property type="component" value="Unassembled WGS sequence"/>
</dbReference>
<dbReference type="EMBL" id="JAACJM010000015">
    <property type="protein sequence ID" value="KAF5368478.1"/>
    <property type="molecule type" value="Genomic_DNA"/>
</dbReference>
<reference evidence="6 7" key="1">
    <citation type="journal article" date="2020" name="ISME J.">
        <title>Uncovering the hidden diversity of litter-decomposition mechanisms in mushroom-forming fungi.</title>
        <authorList>
            <person name="Floudas D."/>
            <person name="Bentzer J."/>
            <person name="Ahren D."/>
            <person name="Johansson T."/>
            <person name="Persson P."/>
            <person name="Tunlid A."/>
        </authorList>
    </citation>
    <scope>NUCLEOTIDE SEQUENCE [LARGE SCALE GENOMIC DNA]</scope>
    <source>
        <strain evidence="6 7">CBS 291.85</strain>
    </source>
</reference>
<feature type="region of interest" description="Disordered" evidence="4">
    <location>
        <begin position="1"/>
        <end position="21"/>
    </location>
</feature>
<keyword evidence="1" id="KW-0808">Transferase</keyword>
<keyword evidence="7" id="KW-1185">Reference proteome</keyword>
<comment type="caution">
    <text evidence="6">The sequence shown here is derived from an EMBL/GenBank/DDBJ whole genome shotgun (WGS) entry which is preliminary data.</text>
</comment>
<gene>
    <name evidence="6" type="ORF">D9758_002235</name>
</gene>
<name>A0A8H5GNS6_9AGAR</name>
<proteinExistence type="predicted"/>
<dbReference type="Pfam" id="PF10250">
    <property type="entry name" value="O-FucT"/>
    <property type="match status" value="1"/>
</dbReference>
<dbReference type="InterPro" id="IPR019378">
    <property type="entry name" value="GDP-Fuc_O-FucTrfase"/>
</dbReference>
<keyword evidence="5" id="KW-0812">Transmembrane</keyword>
<evidence type="ECO:0000256" key="3">
    <source>
        <dbReference type="ARBA" id="ARBA00023277"/>
    </source>
</evidence>
<evidence type="ECO:0000256" key="2">
    <source>
        <dbReference type="ARBA" id="ARBA00023253"/>
    </source>
</evidence>
<evidence type="ECO:0000256" key="1">
    <source>
        <dbReference type="ARBA" id="ARBA00022679"/>
    </source>
</evidence>
<dbReference type="OrthoDB" id="423313at2759"/>
<protein>
    <submittedName>
        <fullName evidence="6">Uncharacterized protein</fullName>
    </submittedName>
</protein>
<dbReference type="CDD" id="cd11296">
    <property type="entry name" value="O-FucT_like"/>
    <property type="match status" value="1"/>
</dbReference>
<keyword evidence="5" id="KW-1133">Transmembrane helix</keyword>
<evidence type="ECO:0000313" key="7">
    <source>
        <dbReference type="Proteomes" id="UP000559256"/>
    </source>
</evidence>
<evidence type="ECO:0000256" key="5">
    <source>
        <dbReference type="SAM" id="Phobius"/>
    </source>
</evidence>
<dbReference type="GO" id="GO:0006004">
    <property type="term" value="P:fucose metabolic process"/>
    <property type="evidence" value="ECO:0007669"/>
    <property type="project" value="UniProtKB-KW"/>
</dbReference>
<dbReference type="Gene3D" id="3.40.50.11350">
    <property type="match status" value="1"/>
</dbReference>
<feature type="transmembrane region" description="Helical" evidence="5">
    <location>
        <begin position="32"/>
        <end position="49"/>
    </location>
</feature>